<reference evidence="1 2" key="1">
    <citation type="submission" date="2019-05" db="EMBL/GenBank/DDBJ databases">
        <title>Another draft genome of Portunus trituberculatus and its Hox gene families provides insights of decapod evolution.</title>
        <authorList>
            <person name="Jeong J.-H."/>
            <person name="Song I."/>
            <person name="Kim S."/>
            <person name="Choi T."/>
            <person name="Kim D."/>
            <person name="Ryu S."/>
            <person name="Kim W."/>
        </authorList>
    </citation>
    <scope>NUCLEOTIDE SEQUENCE [LARGE SCALE GENOMIC DNA]</scope>
    <source>
        <tissue evidence="1">Muscle</tissue>
    </source>
</reference>
<comment type="caution">
    <text evidence="1">The sequence shown here is derived from an EMBL/GenBank/DDBJ whole genome shotgun (WGS) entry which is preliminary data.</text>
</comment>
<gene>
    <name evidence="1" type="ORF">E2C01_034438</name>
</gene>
<dbReference type="EMBL" id="VSRR010004841">
    <property type="protein sequence ID" value="MPC40865.1"/>
    <property type="molecule type" value="Genomic_DNA"/>
</dbReference>
<evidence type="ECO:0000313" key="2">
    <source>
        <dbReference type="Proteomes" id="UP000324222"/>
    </source>
</evidence>
<protein>
    <submittedName>
        <fullName evidence="1">Uncharacterized protein</fullName>
    </submittedName>
</protein>
<evidence type="ECO:0000313" key="1">
    <source>
        <dbReference type="EMBL" id="MPC40865.1"/>
    </source>
</evidence>
<sequence>MTVPDLTLGYRFLAQTFTPHTPYIERKWRRERTFPTPCPYHRRYLYLRHHCPSSPPPLEDLAGWEIGRRGLNEPFLLPLGDGA</sequence>
<name>A0A5B7F5J4_PORTR</name>
<dbReference type="Proteomes" id="UP000324222">
    <property type="component" value="Unassembled WGS sequence"/>
</dbReference>
<accession>A0A5B7F5J4</accession>
<keyword evidence="2" id="KW-1185">Reference proteome</keyword>
<dbReference type="AlphaFoldDB" id="A0A5B7F5J4"/>
<proteinExistence type="predicted"/>
<organism evidence="1 2">
    <name type="scientific">Portunus trituberculatus</name>
    <name type="common">Swimming crab</name>
    <name type="synonym">Neptunus trituberculatus</name>
    <dbReference type="NCBI Taxonomy" id="210409"/>
    <lineage>
        <taxon>Eukaryota</taxon>
        <taxon>Metazoa</taxon>
        <taxon>Ecdysozoa</taxon>
        <taxon>Arthropoda</taxon>
        <taxon>Crustacea</taxon>
        <taxon>Multicrustacea</taxon>
        <taxon>Malacostraca</taxon>
        <taxon>Eumalacostraca</taxon>
        <taxon>Eucarida</taxon>
        <taxon>Decapoda</taxon>
        <taxon>Pleocyemata</taxon>
        <taxon>Brachyura</taxon>
        <taxon>Eubrachyura</taxon>
        <taxon>Portunoidea</taxon>
        <taxon>Portunidae</taxon>
        <taxon>Portuninae</taxon>
        <taxon>Portunus</taxon>
    </lineage>
</organism>